<gene>
    <name evidence="16" type="primary">fadB</name>
    <name evidence="16" type="ORF">JQX08_09590</name>
</gene>
<keyword evidence="10" id="KW-0413">Isomerase</keyword>
<sequence length="716" mass="77207">MIYEGKAITVKALESGIVELNFDLKGESVNKFNRLTLADLRQSVDAIKADGSIKGVIVTSGKKDVFIVGADITEFTENFKLSDEELVAGNLEANKIFSDFEDLGVPTVVAINGIALGGGFEMCLAGDYRVIAETAKIGLPEVKLGIYPGFGGTVRLPRVIGTDNAIEWIASGKENKADAALKVGAVDAVVKADKLQEAALDLVKRAISGELDYKAKRQPKLEKIKLNAIEQMMAFETSKGFVAGQAGPNYPAPVEAIKTIQKAANFGRDKALEVEAAGFVKLAKTSVAASLVGLFLNDQELKKKAKHHDEIAKDVKLAAVLGAGIMGGGIAYQSASKGTPIMMKDIREEGIQMGLNEASKLLGKMVEKGRMKPEKMAAALNAIRPTMSYGDFGNVDIVVEAVVENPKVKQAVLAEVEGVVKEDAILASNTSTISISLLAKALKRPENFVGMHFFNPVHMMPLVEVIRGEKSSEVAVATTVAYAKKMGKSPIVVNDCPGFLVNRVLFPYFGGFSKLLGFGVDFVRIDKVMEKFGWPMGPAYLSDVVGIDTGHHGRDVMAEGFPDRMAVEGKTAVDVMYEANRLGQKNGKGFYAYEMDKRGKPKKVSDPVAYELLKSIVTEQREVTDEDIINFMMIPLCLETVRCLEDGIVETAAEADMGLIYGIGFPPFRGGALRYIDSIGVAEFVALADKYADLGGLYHPTAKLREMAKNGQKFFG</sequence>
<dbReference type="InterPro" id="IPR050136">
    <property type="entry name" value="FA_oxidation_alpha_subunit"/>
</dbReference>
<evidence type="ECO:0000256" key="9">
    <source>
        <dbReference type="ARBA" id="ARBA00023098"/>
    </source>
</evidence>
<dbReference type="PROSITE" id="PS00067">
    <property type="entry name" value="3HCDH"/>
    <property type="match status" value="1"/>
</dbReference>
<dbReference type="CDD" id="cd06558">
    <property type="entry name" value="crotonase-like"/>
    <property type="match status" value="1"/>
</dbReference>
<keyword evidence="7" id="KW-0560">Oxidoreductase</keyword>
<evidence type="ECO:0000256" key="12">
    <source>
        <dbReference type="ARBA" id="ARBA00023268"/>
    </source>
</evidence>
<organism evidence="16 17">
    <name type="scientific">Zestomonas insulae</name>
    <dbReference type="NCBI Taxonomy" id="2809017"/>
    <lineage>
        <taxon>Bacteria</taxon>
        <taxon>Pseudomonadati</taxon>
        <taxon>Pseudomonadota</taxon>
        <taxon>Gammaproteobacteria</taxon>
        <taxon>Pseudomonadales</taxon>
        <taxon>Pseudomonadaceae</taxon>
        <taxon>Zestomonas</taxon>
    </lineage>
</organism>
<protein>
    <recommendedName>
        <fullName evidence="4">enoyl-CoA hydratase</fullName>
        <ecNumber evidence="4">4.2.1.17</ecNumber>
    </recommendedName>
</protein>
<dbReference type="NCBIfam" id="NF008727">
    <property type="entry name" value="PRK11730.1"/>
    <property type="match status" value="1"/>
</dbReference>
<dbReference type="EMBL" id="JAFEUP010000002">
    <property type="protein sequence ID" value="MBM7060957.1"/>
    <property type="molecule type" value="Genomic_DNA"/>
</dbReference>
<evidence type="ECO:0000256" key="1">
    <source>
        <dbReference type="ARBA" id="ARBA00005005"/>
    </source>
</evidence>
<name>A0ABS2ID03_9GAMM</name>
<dbReference type="Pfam" id="PF02737">
    <property type="entry name" value="3HCDH_N"/>
    <property type="match status" value="1"/>
</dbReference>
<dbReference type="InterPro" id="IPR036291">
    <property type="entry name" value="NAD(P)-bd_dom_sf"/>
</dbReference>
<dbReference type="SUPFAM" id="SSF48179">
    <property type="entry name" value="6-phosphogluconate dehydrogenase C-terminal domain-like"/>
    <property type="match status" value="2"/>
</dbReference>
<evidence type="ECO:0000256" key="6">
    <source>
        <dbReference type="ARBA" id="ARBA00022963"/>
    </source>
</evidence>
<dbReference type="RefSeq" id="WP_205348137.1">
    <property type="nucleotide sequence ID" value="NZ_JAFEUP010000002.1"/>
</dbReference>
<comment type="similarity">
    <text evidence="3">In the N-terminal section; belongs to the enoyl-CoA hydratase/isomerase family.</text>
</comment>
<dbReference type="InterPro" id="IPR006176">
    <property type="entry name" value="3-OHacyl-CoA_DH_NAD-bd"/>
</dbReference>
<keyword evidence="17" id="KW-1185">Reference proteome</keyword>
<evidence type="ECO:0000256" key="11">
    <source>
        <dbReference type="ARBA" id="ARBA00023239"/>
    </source>
</evidence>
<dbReference type="InterPro" id="IPR006108">
    <property type="entry name" value="3HC_DH_C"/>
</dbReference>
<feature type="domain" description="3-hydroxyacyl-CoA dehydrogenase NAD binding" evidence="15">
    <location>
        <begin position="318"/>
        <end position="496"/>
    </location>
</feature>
<evidence type="ECO:0000256" key="13">
    <source>
        <dbReference type="ARBA" id="ARBA00049556"/>
    </source>
</evidence>
<keyword evidence="5" id="KW-0276">Fatty acid metabolism</keyword>
<comment type="pathway">
    <text evidence="1">Lipid metabolism; fatty acid beta-oxidation.</text>
</comment>
<comment type="caution">
    <text evidence="16">The sequence shown here is derived from an EMBL/GenBank/DDBJ whole genome shotgun (WGS) entry which is preliminary data.</text>
</comment>
<keyword evidence="8" id="KW-0520">NAD</keyword>
<accession>A0ABS2ID03</accession>
<keyword evidence="11" id="KW-0456">Lyase</keyword>
<reference evidence="16 17" key="1">
    <citation type="submission" date="2021-02" db="EMBL/GenBank/DDBJ databases">
        <authorList>
            <person name="Lee D.-H."/>
        </authorList>
    </citation>
    <scope>NUCLEOTIDE SEQUENCE [LARGE SCALE GENOMIC DNA]</scope>
    <source>
        <strain evidence="16 17">UL073</strain>
    </source>
</reference>
<comment type="similarity">
    <text evidence="2">In the central section; belongs to the 3-hydroxyacyl-CoA dehydrogenase family.</text>
</comment>
<dbReference type="InterPro" id="IPR001753">
    <property type="entry name" value="Enoyl-CoA_hydra/iso"/>
</dbReference>
<dbReference type="Proteomes" id="UP000717995">
    <property type="component" value="Unassembled WGS sequence"/>
</dbReference>
<dbReference type="Pfam" id="PF00725">
    <property type="entry name" value="3HCDH"/>
    <property type="match status" value="1"/>
</dbReference>
<dbReference type="Gene3D" id="3.40.50.720">
    <property type="entry name" value="NAD(P)-binding Rossmann-like Domain"/>
    <property type="match status" value="1"/>
</dbReference>
<dbReference type="InterPro" id="IPR006180">
    <property type="entry name" value="3-OHacyl-CoA_DH_CS"/>
</dbReference>
<proteinExistence type="inferred from homology"/>
<dbReference type="InterPro" id="IPR029045">
    <property type="entry name" value="ClpP/crotonase-like_dom_sf"/>
</dbReference>
<dbReference type="EC" id="4.2.1.17" evidence="4"/>
<dbReference type="InterPro" id="IPR008927">
    <property type="entry name" value="6-PGluconate_DH-like_C_sf"/>
</dbReference>
<keyword evidence="6" id="KW-0442">Lipid degradation</keyword>
<evidence type="ECO:0000259" key="14">
    <source>
        <dbReference type="Pfam" id="PF00725"/>
    </source>
</evidence>
<evidence type="ECO:0000256" key="5">
    <source>
        <dbReference type="ARBA" id="ARBA00022832"/>
    </source>
</evidence>
<feature type="domain" description="3-hydroxyacyl-CoA dehydrogenase C-terminal" evidence="14">
    <location>
        <begin position="498"/>
        <end position="593"/>
    </location>
</feature>
<dbReference type="PANTHER" id="PTHR43612">
    <property type="entry name" value="TRIFUNCTIONAL ENZYME SUBUNIT ALPHA"/>
    <property type="match status" value="1"/>
</dbReference>
<dbReference type="NCBIfam" id="TIGR02437">
    <property type="entry name" value="FadB"/>
    <property type="match status" value="1"/>
</dbReference>
<dbReference type="Pfam" id="PF00378">
    <property type="entry name" value="ECH_1"/>
    <property type="match status" value="1"/>
</dbReference>
<keyword evidence="12" id="KW-0511">Multifunctional enzyme</keyword>
<dbReference type="SUPFAM" id="SSF51735">
    <property type="entry name" value="NAD(P)-binding Rossmann-fold domains"/>
    <property type="match status" value="1"/>
</dbReference>
<dbReference type="PANTHER" id="PTHR43612:SF3">
    <property type="entry name" value="TRIFUNCTIONAL ENZYME SUBUNIT ALPHA, MITOCHONDRIAL"/>
    <property type="match status" value="1"/>
</dbReference>
<evidence type="ECO:0000313" key="16">
    <source>
        <dbReference type="EMBL" id="MBM7060957.1"/>
    </source>
</evidence>
<keyword evidence="9" id="KW-0443">Lipid metabolism</keyword>
<dbReference type="Gene3D" id="1.10.1040.50">
    <property type="match status" value="1"/>
</dbReference>
<evidence type="ECO:0000256" key="3">
    <source>
        <dbReference type="ARBA" id="ARBA00008750"/>
    </source>
</evidence>
<evidence type="ECO:0000256" key="4">
    <source>
        <dbReference type="ARBA" id="ARBA00012076"/>
    </source>
</evidence>
<comment type="catalytic activity">
    <reaction evidence="13">
        <text>a (3S)-3-hydroxyacyl-CoA + NAD(+) = a 3-oxoacyl-CoA + NADH + H(+)</text>
        <dbReference type="Rhea" id="RHEA:22432"/>
        <dbReference type="ChEBI" id="CHEBI:15378"/>
        <dbReference type="ChEBI" id="CHEBI:57318"/>
        <dbReference type="ChEBI" id="CHEBI:57540"/>
        <dbReference type="ChEBI" id="CHEBI:57945"/>
        <dbReference type="ChEBI" id="CHEBI:90726"/>
        <dbReference type="EC" id="1.1.1.35"/>
    </reaction>
</comment>
<dbReference type="SUPFAM" id="SSF52096">
    <property type="entry name" value="ClpP/crotonase"/>
    <property type="match status" value="1"/>
</dbReference>
<evidence type="ECO:0000313" key="17">
    <source>
        <dbReference type="Proteomes" id="UP000717995"/>
    </source>
</evidence>
<evidence type="ECO:0000256" key="2">
    <source>
        <dbReference type="ARBA" id="ARBA00007005"/>
    </source>
</evidence>
<evidence type="ECO:0000256" key="10">
    <source>
        <dbReference type="ARBA" id="ARBA00023235"/>
    </source>
</evidence>
<dbReference type="InterPro" id="IPR012799">
    <property type="entry name" value="FadB"/>
</dbReference>
<dbReference type="Gene3D" id="3.90.226.10">
    <property type="entry name" value="2-enoyl-CoA Hydratase, Chain A, domain 1"/>
    <property type="match status" value="1"/>
</dbReference>
<evidence type="ECO:0000256" key="7">
    <source>
        <dbReference type="ARBA" id="ARBA00023002"/>
    </source>
</evidence>
<evidence type="ECO:0000259" key="15">
    <source>
        <dbReference type="Pfam" id="PF02737"/>
    </source>
</evidence>
<evidence type="ECO:0000256" key="8">
    <source>
        <dbReference type="ARBA" id="ARBA00023027"/>
    </source>
</evidence>